<feature type="compositionally biased region" description="Basic residues" evidence="17">
    <location>
        <begin position="118"/>
        <end position="153"/>
    </location>
</feature>
<evidence type="ECO:0000256" key="1">
    <source>
        <dbReference type="ARBA" id="ARBA00004123"/>
    </source>
</evidence>
<keyword evidence="7 16" id="KW-0547">Nucleotide-binding</keyword>
<dbReference type="InterPro" id="IPR000719">
    <property type="entry name" value="Prot_kinase_dom"/>
</dbReference>
<feature type="compositionally biased region" description="Pro residues" evidence="17">
    <location>
        <begin position="241"/>
        <end position="278"/>
    </location>
</feature>
<evidence type="ECO:0000256" key="4">
    <source>
        <dbReference type="ARBA" id="ARBA00012425"/>
    </source>
</evidence>
<evidence type="ECO:0000256" key="11">
    <source>
        <dbReference type="ARBA" id="ARBA00040213"/>
    </source>
</evidence>
<dbReference type="SUPFAM" id="SSF56112">
    <property type="entry name" value="Protein kinase-like (PK-like)"/>
    <property type="match status" value="1"/>
</dbReference>
<dbReference type="EC" id="2.7.11.22" evidence="4"/>
<dbReference type="Proteomes" id="UP000829354">
    <property type="component" value="Chromosome III"/>
</dbReference>
<dbReference type="FunFam" id="1.10.510.10:FF:000415">
    <property type="entry name" value="CMGC/CDK/CRK7 protein kinase, variant"/>
    <property type="match status" value="1"/>
</dbReference>
<dbReference type="GO" id="GO:0005634">
    <property type="term" value="C:nucleus"/>
    <property type="evidence" value="ECO:0007669"/>
    <property type="project" value="UniProtKB-SubCell"/>
</dbReference>
<evidence type="ECO:0000256" key="12">
    <source>
        <dbReference type="ARBA" id="ARBA00041920"/>
    </source>
</evidence>
<feature type="region of interest" description="Disordered" evidence="17">
    <location>
        <begin position="671"/>
        <end position="773"/>
    </location>
</feature>
<dbReference type="SMART" id="SM00220">
    <property type="entry name" value="S_TKc"/>
    <property type="match status" value="1"/>
</dbReference>
<evidence type="ECO:0000256" key="17">
    <source>
        <dbReference type="SAM" id="MobiDB-lite"/>
    </source>
</evidence>
<dbReference type="GO" id="GO:0008353">
    <property type="term" value="F:RNA polymerase II CTD heptapeptide repeat kinase activity"/>
    <property type="evidence" value="ECO:0007669"/>
    <property type="project" value="UniProtKB-EC"/>
</dbReference>
<evidence type="ECO:0000256" key="6">
    <source>
        <dbReference type="ARBA" id="ARBA00022679"/>
    </source>
</evidence>
<organism evidence="20 22">
    <name type="scientific">Caenorhabditis briggsae</name>
    <dbReference type="NCBI Taxonomy" id="6238"/>
    <lineage>
        <taxon>Eukaryota</taxon>
        <taxon>Metazoa</taxon>
        <taxon>Ecdysozoa</taxon>
        <taxon>Nematoda</taxon>
        <taxon>Chromadorea</taxon>
        <taxon>Rhabditida</taxon>
        <taxon>Rhabditina</taxon>
        <taxon>Rhabditomorpha</taxon>
        <taxon>Rhabditoidea</taxon>
        <taxon>Rhabditidae</taxon>
        <taxon>Peloderinae</taxon>
        <taxon>Caenorhabditis</taxon>
    </lineage>
</organism>
<keyword evidence="6" id="KW-0808">Transferase</keyword>
<dbReference type="PROSITE" id="PS00108">
    <property type="entry name" value="PROTEIN_KINASE_ST"/>
    <property type="match status" value="1"/>
</dbReference>
<evidence type="ECO:0000259" key="18">
    <source>
        <dbReference type="PROSITE" id="PS50011"/>
    </source>
</evidence>
<dbReference type="Gene3D" id="1.10.510.10">
    <property type="entry name" value="Transferase(Phosphotransferase) domain 1"/>
    <property type="match status" value="1"/>
</dbReference>
<sequence>MSSDSPDGSNLPNSDHSNGSSKRDAMEISPGSSSHERDRKGHRDHRERTRSHSGSPSRSYGNQKRGGSRQGNRGRDRESRDSLTPPYKTQRFRAYSSPNNYRKGGGGGRDRGRNDSSHRKKSKERKRRDKRSRSRSRHRSPRRGGSSKKRSKRNSSGSSSSDLSYRMDTSLIGEIKKKHGSNITSSGRKKKSGRSSRKHRSPSSSSSSSGDMAIPASNGMNVTAMPPPPTFQPPFQNMFAQPPPPPLPRGPPPPPGNHFMTPPPMPPPTFTMPPPPPPKDFHFSATTSVTHVALSSIPPPPPPQMVEFPSSSRKDHLPMPPDSKRITSRPVIITKRGVVFKTPSDSDSWYKTNLTHYEMLDQIGEGTYGQVYKAINRLTGEQVAMKRVRLENEKEGFPITAIREIKILRQLHHKNIVRLMDIVIDDITLNELKQTRANFYLVFEYVDHDLIGLLESKELVDFSKEQICSLFKQLLEGLAYIHATGFLHRDIKCSNILVNNKGELKIADLGLARLWQKESRLYTNNVITLWYRPPELLLGDERYGTAVDVWSAGCMLGELFTRKPLFNGSDPFGQLDLISKVCGSPSPESWPELTELTFWNTFKQRRSYPRKIREEYEHLMPRDAVDLLDKMLTLNPERRISAKDALLHPWIRNLEHACVQPLKLPQHQDCHEMWSKKQKRLARLGKQPERSSSGSHGSVRASSHPRVPPPPPPAPPAASNPTSSRSNGAVHHQQHHATSMPPVSGIRPLIPPAPPTGHNHHPVHQPFQPVFFK</sequence>
<keyword evidence="8" id="KW-0418">Kinase</keyword>
<keyword evidence="9 16" id="KW-0067">ATP-binding</keyword>
<dbReference type="EC" id="2.7.11.23" evidence="3"/>
<evidence type="ECO:0000256" key="16">
    <source>
        <dbReference type="PROSITE-ProRule" id="PRU10141"/>
    </source>
</evidence>
<comment type="subcellular location">
    <subcellularLocation>
        <location evidence="1">Nucleus</location>
    </subcellularLocation>
</comment>
<dbReference type="PANTHER" id="PTHR24056:SF546">
    <property type="entry name" value="CYCLIN-DEPENDENT KINASE 12"/>
    <property type="match status" value="1"/>
</dbReference>
<dbReference type="FunFam" id="3.30.200.20:FF:000074">
    <property type="entry name" value="cyclin-dependent kinase 12 isoform X2"/>
    <property type="match status" value="1"/>
</dbReference>
<feature type="compositionally biased region" description="Polar residues" evidence="17">
    <location>
        <begin position="1"/>
        <end position="20"/>
    </location>
</feature>
<keyword evidence="5" id="KW-0723">Serine/threonine-protein kinase</keyword>
<dbReference type="EMBL" id="CP092622">
    <property type="protein sequence ID" value="UMM23288.1"/>
    <property type="molecule type" value="Genomic_DNA"/>
</dbReference>
<evidence type="ECO:0000256" key="15">
    <source>
        <dbReference type="ARBA" id="ARBA00049280"/>
    </source>
</evidence>
<keyword evidence="22" id="KW-1185">Reference proteome</keyword>
<evidence type="ECO:0000256" key="7">
    <source>
        <dbReference type="ARBA" id="ARBA00022741"/>
    </source>
</evidence>
<evidence type="ECO:0000256" key="2">
    <source>
        <dbReference type="ARBA" id="ARBA00006485"/>
    </source>
</evidence>
<dbReference type="InterPro" id="IPR011009">
    <property type="entry name" value="Kinase-like_dom_sf"/>
</dbReference>
<proteinExistence type="inferred from homology"/>
<evidence type="ECO:0000256" key="5">
    <source>
        <dbReference type="ARBA" id="ARBA00022527"/>
    </source>
</evidence>
<feature type="compositionally biased region" description="Polar residues" evidence="17">
    <location>
        <begin position="52"/>
        <end position="62"/>
    </location>
</feature>
<protein>
    <recommendedName>
        <fullName evidence="11">Cyclin-dependent kinase 12</fullName>
        <ecNumber evidence="4">2.7.11.22</ecNumber>
        <ecNumber evidence="3">2.7.11.23</ecNumber>
    </recommendedName>
    <alternativeName>
        <fullName evidence="12">Cell division protein kinase 12</fullName>
    </alternativeName>
</protein>
<comment type="catalytic activity">
    <reaction evidence="13">
        <text>L-threonyl-[protein] + ATP = O-phospho-L-threonyl-[protein] + ADP + H(+)</text>
        <dbReference type="Rhea" id="RHEA:46608"/>
        <dbReference type="Rhea" id="RHEA-COMP:11060"/>
        <dbReference type="Rhea" id="RHEA-COMP:11605"/>
        <dbReference type="ChEBI" id="CHEBI:15378"/>
        <dbReference type="ChEBI" id="CHEBI:30013"/>
        <dbReference type="ChEBI" id="CHEBI:30616"/>
        <dbReference type="ChEBI" id="CHEBI:61977"/>
        <dbReference type="ChEBI" id="CHEBI:456216"/>
        <dbReference type="EC" id="2.7.11.22"/>
    </reaction>
</comment>
<dbReference type="InterPro" id="IPR017441">
    <property type="entry name" value="Protein_kinase_ATP_BS"/>
</dbReference>
<reference evidence="19 21" key="2">
    <citation type="submission" date="2022-05" db="EMBL/GenBank/DDBJ databases">
        <title>Chromosome-level reference genomes for two strains of Caenorhabditis briggsae: an improved platform for comparative genomics.</title>
        <authorList>
            <person name="Stevens L."/>
            <person name="Andersen E.C."/>
        </authorList>
    </citation>
    <scope>NUCLEOTIDE SEQUENCE [LARGE SCALE GENOMIC DNA]</scope>
    <source>
        <strain evidence="19">QX1410_ONT</strain>
        <tissue evidence="19">Whole-organism</tissue>
    </source>
</reference>
<feature type="compositionally biased region" description="Basic residues" evidence="17">
    <location>
        <begin position="187"/>
        <end position="201"/>
    </location>
</feature>
<feature type="compositionally biased region" description="Basic and acidic residues" evidence="17">
    <location>
        <begin position="312"/>
        <end position="325"/>
    </location>
</feature>
<evidence type="ECO:0000256" key="13">
    <source>
        <dbReference type="ARBA" id="ARBA00047811"/>
    </source>
</evidence>
<feature type="compositionally biased region" description="Basic and acidic residues" evidence="17">
    <location>
        <begin position="108"/>
        <end position="117"/>
    </location>
</feature>
<comment type="catalytic activity">
    <reaction evidence="15">
        <text>[DNA-directed RNA polymerase] + ATP = phospho-[DNA-directed RNA polymerase] + ADP + H(+)</text>
        <dbReference type="Rhea" id="RHEA:10216"/>
        <dbReference type="Rhea" id="RHEA-COMP:11321"/>
        <dbReference type="Rhea" id="RHEA-COMP:11322"/>
        <dbReference type="ChEBI" id="CHEBI:15378"/>
        <dbReference type="ChEBI" id="CHEBI:30616"/>
        <dbReference type="ChEBI" id="CHEBI:43176"/>
        <dbReference type="ChEBI" id="CHEBI:68546"/>
        <dbReference type="ChEBI" id="CHEBI:456216"/>
        <dbReference type="EC" id="2.7.11.23"/>
    </reaction>
</comment>
<dbReference type="PROSITE" id="PS00107">
    <property type="entry name" value="PROTEIN_KINASE_ATP"/>
    <property type="match status" value="1"/>
</dbReference>
<comment type="similarity">
    <text evidence="2">Belongs to the protein kinase superfamily. CMGC Ser/Thr protein kinase family. CDC2/CDKX subfamily.</text>
</comment>
<evidence type="ECO:0000313" key="21">
    <source>
        <dbReference type="Proteomes" id="UP000827892"/>
    </source>
</evidence>
<dbReference type="Pfam" id="PF00069">
    <property type="entry name" value="Pkinase"/>
    <property type="match status" value="1"/>
</dbReference>
<evidence type="ECO:0000313" key="22">
    <source>
        <dbReference type="Proteomes" id="UP000829354"/>
    </source>
</evidence>
<dbReference type="InterPro" id="IPR008271">
    <property type="entry name" value="Ser/Thr_kinase_AS"/>
</dbReference>
<evidence type="ECO:0000313" key="19">
    <source>
        <dbReference type="EMBL" id="ULU00618.1"/>
    </source>
</evidence>
<feature type="compositionally biased region" description="Low complexity" evidence="17">
    <location>
        <begin position="690"/>
        <end position="705"/>
    </location>
</feature>
<reference evidence="20 22" key="1">
    <citation type="submission" date="2022-04" db="EMBL/GenBank/DDBJ databases">
        <title>Chromosome-level reference genomes for two strains of Caenorhabditis briggsae: an improved platform for comparative genomics.</title>
        <authorList>
            <person name="Stevens L."/>
            <person name="Andersen E."/>
        </authorList>
    </citation>
    <scope>NUCLEOTIDE SEQUENCE [LARGE SCALE GENOMIC DNA]</scope>
    <source>
        <strain evidence="20">VX34</strain>
        <tissue evidence="20">Whole-organism</tissue>
    </source>
</reference>
<evidence type="ECO:0000256" key="9">
    <source>
        <dbReference type="ARBA" id="ARBA00022840"/>
    </source>
</evidence>
<dbReference type="GO" id="GO:0004693">
    <property type="term" value="F:cyclin-dependent protein serine/threonine kinase activity"/>
    <property type="evidence" value="ECO:0007669"/>
    <property type="project" value="UniProtKB-EC"/>
</dbReference>
<dbReference type="Gene3D" id="3.30.200.20">
    <property type="entry name" value="Phosphorylase Kinase, domain 1"/>
    <property type="match status" value="1"/>
</dbReference>
<feature type="domain" description="Protein kinase" evidence="18">
    <location>
        <begin position="357"/>
        <end position="651"/>
    </location>
</feature>
<name>A0AAE9EJA5_CAEBR</name>
<evidence type="ECO:0000256" key="3">
    <source>
        <dbReference type="ARBA" id="ARBA00012409"/>
    </source>
</evidence>
<gene>
    <name evidence="19" type="ORF">L3Y34_001223</name>
    <name evidence="20" type="ORF">L5515_004081</name>
</gene>
<dbReference type="PROSITE" id="PS50011">
    <property type="entry name" value="PROTEIN_KINASE_DOM"/>
    <property type="match status" value="1"/>
</dbReference>
<evidence type="ECO:0000256" key="8">
    <source>
        <dbReference type="ARBA" id="ARBA00022777"/>
    </source>
</evidence>
<feature type="binding site" evidence="16">
    <location>
        <position position="386"/>
    </location>
    <ligand>
        <name>ATP</name>
        <dbReference type="ChEBI" id="CHEBI:30616"/>
    </ligand>
</feature>
<dbReference type="AlphaFoldDB" id="A0AAE9EJA5"/>
<dbReference type="GO" id="GO:0005524">
    <property type="term" value="F:ATP binding"/>
    <property type="evidence" value="ECO:0007669"/>
    <property type="project" value="UniProtKB-UniRule"/>
</dbReference>
<keyword evidence="10" id="KW-0539">Nucleus</keyword>
<evidence type="ECO:0000313" key="20">
    <source>
        <dbReference type="EMBL" id="UMM23288.1"/>
    </source>
</evidence>
<comment type="catalytic activity">
    <reaction evidence="14">
        <text>L-seryl-[protein] + ATP = O-phospho-L-seryl-[protein] + ADP + H(+)</text>
        <dbReference type="Rhea" id="RHEA:17989"/>
        <dbReference type="Rhea" id="RHEA-COMP:9863"/>
        <dbReference type="Rhea" id="RHEA-COMP:11604"/>
        <dbReference type="ChEBI" id="CHEBI:15378"/>
        <dbReference type="ChEBI" id="CHEBI:29999"/>
        <dbReference type="ChEBI" id="CHEBI:30616"/>
        <dbReference type="ChEBI" id="CHEBI:83421"/>
        <dbReference type="ChEBI" id="CHEBI:456216"/>
        <dbReference type="EC" id="2.7.11.22"/>
    </reaction>
</comment>
<accession>A0AAE9EJA5</accession>
<dbReference type="EMBL" id="CP090893">
    <property type="protein sequence ID" value="ULU00618.1"/>
    <property type="molecule type" value="Genomic_DNA"/>
</dbReference>
<evidence type="ECO:0000256" key="10">
    <source>
        <dbReference type="ARBA" id="ARBA00023242"/>
    </source>
</evidence>
<feature type="region of interest" description="Disordered" evidence="17">
    <location>
        <begin position="1"/>
        <end position="325"/>
    </location>
</feature>
<dbReference type="Proteomes" id="UP000827892">
    <property type="component" value="Chromosome III"/>
</dbReference>
<dbReference type="PANTHER" id="PTHR24056">
    <property type="entry name" value="CELL DIVISION PROTEIN KINASE"/>
    <property type="match status" value="1"/>
</dbReference>
<evidence type="ECO:0000256" key="14">
    <source>
        <dbReference type="ARBA" id="ARBA00048367"/>
    </source>
</evidence>
<dbReference type="InterPro" id="IPR050108">
    <property type="entry name" value="CDK"/>
</dbReference>
<feature type="compositionally biased region" description="Pro residues" evidence="17">
    <location>
        <begin position="706"/>
        <end position="718"/>
    </location>
</feature>
<feature type="compositionally biased region" description="Basic and acidic residues" evidence="17">
    <location>
        <begin position="34"/>
        <end position="47"/>
    </location>
</feature>